<dbReference type="GO" id="GO:0030170">
    <property type="term" value="F:pyridoxal phosphate binding"/>
    <property type="evidence" value="ECO:0007669"/>
    <property type="project" value="InterPro"/>
</dbReference>
<accession>A0A1B1BGR5</accession>
<keyword evidence="3" id="KW-1185">Reference proteome</keyword>
<dbReference type="InterPro" id="IPR011037">
    <property type="entry name" value="Pyrv_Knase-like_insert_dom_sf"/>
</dbReference>
<sequence length="203" mass="21614">MTQQLSDLPYSAEVEIVLLHASPVHRYEGRPADGPLPAVGEESHERIEVRAGLGIVGDRHFGRRAHVQASVTVMNAEVLDRVAAELALPYPLDATATRRNILLRGVEIDGLRGATFSLDSGDGPVEFRAHRPANPCAWMDVMLAPGAHRALRGRGGLRCEPVTDGMLRLGPATMRCSVPLVVTGAARPARPERPGSPPGSSGS</sequence>
<dbReference type="Pfam" id="PF03473">
    <property type="entry name" value="MOSC"/>
    <property type="match status" value="1"/>
</dbReference>
<proteinExistence type="predicted"/>
<dbReference type="PROSITE" id="PS51340">
    <property type="entry name" value="MOSC"/>
    <property type="match status" value="1"/>
</dbReference>
<dbReference type="Proteomes" id="UP000092582">
    <property type="component" value="Chromosome 1"/>
</dbReference>
<evidence type="ECO:0000259" key="1">
    <source>
        <dbReference type="PROSITE" id="PS51340"/>
    </source>
</evidence>
<dbReference type="RefSeq" id="WP_066593373.1">
    <property type="nucleotide sequence ID" value="NZ_CP016282.1"/>
</dbReference>
<organism evidence="2 3">
    <name type="scientific">Cryobacterium arcticum</name>
    <dbReference type="NCBI Taxonomy" id="670052"/>
    <lineage>
        <taxon>Bacteria</taxon>
        <taxon>Bacillati</taxon>
        <taxon>Actinomycetota</taxon>
        <taxon>Actinomycetes</taxon>
        <taxon>Micrococcales</taxon>
        <taxon>Microbacteriaceae</taxon>
        <taxon>Cryobacterium</taxon>
    </lineage>
</organism>
<dbReference type="GO" id="GO:0003824">
    <property type="term" value="F:catalytic activity"/>
    <property type="evidence" value="ECO:0007669"/>
    <property type="project" value="InterPro"/>
</dbReference>
<dbReference type="EMBL" id="CP016282">
    <property type="protein sequence ID" value="ANP71693.1"/>
    <property type="molecule type" value="Genomic_DNA"/>
</dbReference>
<evidence type="ECO:0000313" key="2">
    <source>
        <dbReference type="EMBL" id="ANP71693.1"/>
    </source>
</evidence>
<dbReference type="SUPFAM" id="SSF50800">
    <property type="entry name" value="PK beta-barrel domain-like"/>
    <property type="match status" value="1"/>
</dbReference>
<dbReference type="STRING" id="670052.PA27867_0726"/>
<feature type="domain" description="MOSC" evidence="1">
    <location>
        <begin position="41"/>
        <end position="176"/>
    </location>
</feature>
<protein>
    <submittedName>
        <fullName evidence="2">Molybdenum cofactor biosysynthesis protein</fullName>
    </submittedName>
</protein>
<dbReference type="Gene3D" id="2.40.33.20">
    <property type="entry name" value="PK beta-barrel domain-like"/>
    <property type="match status" value="1"/>
</dbReference>
<reference evidence="2 3" key="1">
    <citation type="submission" date="2016-06" db="EMBL/GenBank/DDBJ databases">
        <title>Genome sequencing of Cryobacterium arcticum PAMC 27867.</title>
        <authorList>
            <person name="Lee J."/>
            <person name="Kim O.-S."/>
        </authorList>
    </citation>
    <scope>NUCLEOTIDE SEQUENCE [LARGE SCALE GENOMIC DNA]</scope>
    <source>
        <strain evidence="2 3">PAMC 27867</strain>
    </source>
</reference>
<dbReference type="GO" id="GO:0030151">
    <property type="term" value="F:molybdenum ion binding"/>
    <property type="evidence" value="ECO:0007669"/>
    <property type="project" value="InterPro"/>
</dbReference>
<dbReference type="KEGG" id="cart:PA27867_0726"/>
<dbReference type="InterPro" id="IPR005302">
    <property type="entry name" value="MoCF_Sase_C"/>
</dbReference>
<gene>
    <name evidence="2" type="ORF">PA27867_0726</name>
</gene>
<evidence type="ECO:0000313" key="3">
    <source>
        <dbReference type="Proteomes" id="UP000092582"/>
    </source>
</evidence>
<name>A0A1B1BGR5_9MICO</name>
<dbReference type="AlphaFoldDB" id="A0A1B1BGR5"/>